<dbReference type="InterPro" id="IPR036249">
    <property type="entry name" value="Thioredoxin-like_sf"/>
</dbReference>
<name>A0A1H4A594_9BACT</name>
<dbReference type="AlphaFoldDB" id="A0A1H4A594"/>
<dbReference type="GO" id="GO:0017004">
    <property type="term" value="P:cytochrome complex assembly"/>
    <property type="evidence" value="ECO:0007669"/>
    <property type="project" value="UniProtKB-KW"/>
</dbReference>
<evidence type="ECO:0000256" key="4">
    <source>
        <dbReference type="ARBA" id="ARBA00023284"/>
    </source>
</evidence>
<evidence type="ECO:0000313" key="6">
    <source>
        <dbReference type="EMBL" id="SEA31145.1"/>
    </source>
</evidence>
<accession>A0A1H4A594</accession>
<sequence length="385" mass="43738">MQKNFLFSLIFIFCVHSLCFSQPGRYSLKIRLSDTQSGYAKLMIIGVYSNKDSARHWAIEKAEATVQGVVPQLHPYLAFIWVNDSMLTGNFVLLPGHDQELQLNELQFGALPLDTSILGRQNKILNEKLAFIDQHETAVYFSRRSKLIKNVYQGHPPQSVLDSLKIALDKISFKKDSTIKNFIVQYPDSYVGLLYLNQRVRIRGYSPELNSALKSLNSNLQQSDLGIKTKNIFDKAKRVAIGSSFPKIQLSDGNNKIVSYDLSRLTEVHPKLLLIDFWYSNCGPCIAQFGKLKQLFKKYHDKGFDINSISTDASAKIGAWKSVVSKYALPWDQYLDINGAIAKDLNINTFPFNFLIDENGNILKKHISMVELEEILKNECKDNSI</sequence>
<protein>
    <submittedName>
        <fullName evidence="6">Thiol-disulfide isomerase or thioredoxin</fullName>
    </submittedName>
</protein>
<evidence type="ECO:0000259" key="5">
    <source>
        <dbReference type="PROSITE" id="PS51352"/>
    </source>
</evidence>
<evidence type="ECO:0000256" key="2">
    <source>
        <dbReference type="ARBA" id="ARBA00022748"/>
    </source>
</evidence>
<dbReference type="InterPro" id="IPR013740">
    <property type="entry name" value="Redoxin"/>
</dbReference>
<dbReference type="Gene3D" id="3.40.30.10">
    <property type="entry name" value="Glutaredoxin"/>
    <property type="match status" value="1"/>
</dbReference>
<dbReference type="GO" id="GO:0016853">
    <property type="term" value="F:isomerase activity"/>
    <property type="evidence" value="ECO:0007669"/>
    <property type="project" value="UniProtKB-KW"/>
</dbReference>
<dbReference type="CDD" id="cd02966">
    <property type="entry name" value="TlpA_like_family"/>
    <property type="match status" value="1"/>
</dbReference>
<evidence type="ECO:0000313" key="7">
    <source>
        <dbReference type="Proteomes" id="UP000199041"/>
    </source>
</evidence>
<proteinExistence type="predicted"/>
<gene>
    <name evidence="6" type="ORF">SAMN05192529_11370</name>
</gene>
<dbReference type="GO" id="GO:0016491">
    <property type="term" value="F:oxidoreductase activity"/>
    <property type="evidence" value="ECO:0007669"/>
    <property type="project" value="InterPro"/>
</dbReference>
<dbReference type="STRING" id="551991.SAMN05192529_11370"/>
<dbReference type="PANTHER" id="PTHR42852:SF6">
    <property type="entry name" value="THIOL:DISULFIDE INTERCHANGE PROTEIN DSBE"/>
    <property type="match status" value="1"/>
</dbReference>
<feature type="domain" description="Thioredoxin" evidence="5">
    <location>
        <begin position="239"/>
        <end position="368"/>
    </location>
</feature>
<keyword evidence="2" id="KW-0201">Cytochrome c-type biogenesis</keyword>
<dbReference type="Proteomes" id="UP000199041">
    <property type="component" value="Unassembled WGS sequence"/>
</dbReference>
<dbReference type="SUPFAM" id="SSF52833">
    <property type="entry name" value="Thioredoxin-like"/>
    <property type="match status" value="1"/>
</dbReference>
<dbReference type="EMBL" id="FNQY01000013">
    <property type="protein sequence ID" value="SEA31145.1"/>
    <property type="molecule type" value="Genomic_DNA"/>
</dbReference>
<reference evidence="6 7" key="1">
    <citation type="submission" date="2016-10" db="EMBL/GenBank/DDBJ databases">
        <authorList>
            <person name="de Groot N.N."/>
        </authorList>
    </citation>
    <scope>NUCLEOTIDE SEQUENCE [LARGE SCALE GENOMIC DNA]</scope>
    <source>
        <strain evidence="6 7">Vu-144</strain>
    </source>
</reference>
<evidence type="ECO:0000256" key="3">
    <source>
        <dbReference type="ARBA" id="ARBA00023157"/>
    </source>
</evidence>
<evidence type="ECO:0000256" key="1">
    <source>
        <dbReference type="ARBA" id="ARBA00004196"/>
    </source>
</evidence>
<dbReference type="InterPro" id="IPR013766">
    <property type="entry name" value="Thioredoxin_domain"/>
</dbReference>
<dbReference type="Pfam" id="PF08534">
    <property type="entry name" value="Redoxin"/>
    <property type="match status" value="1"/>
</dbReference>
<organism evidence="6 7">
    <name type="scientific">Arachidicoccus rhizosphaerae</name>
    <dbReference type="NCBI Taxonomy" id="551991"/>
    <lineage>
        <taxon>Bacteria</taxon>
        <taxon>Pseudomonadati</taxon>
        <taxon>Bacteroidota</taxon>
        <taxon>Chitinophagia</taxon>
        <taxon>Chitinophagales</taxon>
        <taxon>Chitinophagaceae</taxon>
        <taxon>Arachidicoccus</taxon>
    </lineage>
</organism>
<keyword evidence="3" id="KW-1015">Disulfide bond</keyword>
<comment type="subcellular location">
    <subcellularLocation>
        <location evidence="1">Cell envelope</location>
    </subcellularLocation>
</comment>
<keyword evidence="4" id="KW-0676">Redox-active center</keyword>
<dbReference type="PANTHER" id="PTHR42852">
    <property type="entry name" value="THIOL:DISULFIDE INTERCHANGE PROTEIN DSBE"/>
    <property type="match status" value="1"/>
</dbReference>
<dbReference type="OrthoDB" id="710833at2"/>
<dbReference type="PROSITE" id="PS51352">
    <property type="entry name" value="THIOREDOXIN_2"/>
    <property type="match status" value="1"/>
</dbReference>
<keyword evidence="7" id="KW-1185">Reference proteome</keyword>
<dbReference type="GO" id="GO:0030313">
    <property type="term" value="C:cell envelope"/>
    <property type="evidence" value="ECO:0007669"/>
    <property type="project" value="UniProtKB-SubCell"/>
</dbReference>
<dbReference type="InterPro" id="IPR050553">
    <property type="entry name" value="Thioredoxin_ResA/DsbE_sf"/>
</dbReference>
<dbReference type="RefSeq" id="WP_091398657.1">
    <property type="nucleotide sequence ID" value="NZ_FNQY01000013.1"/>
</dbReference>
<keyword evidence="6" id="KW-0413">Isomerase</keyword>